<proteinExistence type="inferred from homology"/>
<dbReference type="InterPro" id="IPR008949">
    <property type="entry name" value="Isoprenoid_synthase_dom_sf"/>
</dbReference>
<dbReference type="InterPro" id="IPR034686">
    <property type="entry name" value="Terpene_cyclase-like_2"/>
</dbReference>
<comment type="cofactor">
    <cofactor evidence="1">
        <name>Mg(2+)</name>
        <dbReference type="ChEBI" id="CHEBI:18420"/>
    </cofactor>
</comment>
<accession>A0ABY7WFV9</accession>
<evidence type="ECO:0000256" key="1">
    <source>
        <dbReference type="RuleBase" id="RU366034"/>
    </source>
</evidence>
<dbReference type="RefSeq" id="WP_035394505.1">
    <property type="nucleotide sequence ID" value="NZ_CP117834.1"/>
</dbReference>
<dbReference type="SFLD" id="SFLDG01020">
    <property type="entry name" value="Terpene_Cyclase_Like_2"/>
    <property type="match status" value="1"/>
</dbReference>
<dbReference type="EMBL" id="CP117834">
    <property type="protein sequence ID" value="WDF05550.1"/>
    <property type="molecule type" value="Genomic_DNA"/>
</dbReference>
<keyword evidence="1" id="KW-0456">Lyase</keyword>
<dbReference type="Gene3D" id="1.10.600.10">
    <property type="entry name" value="Farnesyl Diphosphate Synthase"/>
    <property type="match status" value="1"/>
</dbReference>
<dbReference type="PANTHER" id="PTHR35201:SF4">
    <property type="entry name" value="BETA-PINACENE SYNTHASE-RELATED"/>
    <property type="match status" value="1"/>
</dbReference>
<protein>
    <recommendedName>
        <fullName evidence="1">Terpene synthase</fullName>
        <ecNumber evidence="1">4.2.3.-</ecNumber>
    </recommendedName>
</protein>
<keyword evidence="1" id="KW-0479">Metal-binding</keyword>
<evidence type="ECO:0000313" key="3">
    <source>
        <dbReference type="Proteomes" id="UP001215143"/>
    </source>
</evidence>
<dbReference type="EC" id="4.2.3.-" evidence="1"/>
<dbReference type="PANTHER" id="PTHR35201">
    <property type="entry name" value="TERPENE SYNTHASE"/>
    <property type="match status" value="1"/>
</dbReference>
<organism evidence="2 3">
    <name type="scientific">Shouchella hunanensis</name>
    <dbReference type="NCBI Taxonomy" id="766894"/>
    <lineage>
        <taxon>Bacteria</taxon>
        <taxon>Bacillati</taxon>
        <taxon>Bacillota</taxon>
        <taxon>Bacilli</taxon>
        <taxon>Bacillales</taxon>
        <taxon>Bacillaceae</taxon>
        <taxon>Shouchella</taxon>
    </lineage>
</organism>
<dbReference type="SFLD" id="SFLDS00005">
    <property type="entry name" value="Isoprenoid_Synthase_Type_I"/>
    <property type="match status" value="1"/>
</dbReference>
<comment type="similarity">
    <text evidence="1">Belongs to the terpene synthase family.</text>
</comment>
<gene>
    <name evidence="2" type="ORF">PQ477_08965</name>
</gene>
<dbReference type="Pfam" id="PF19086">
    <property type="entry name" value="Terpene_syn_C_2"/>
    <property type="match status" value="1"/>
</dbReference>
<dbReference type="Proteomes" id="UP001215143">
    <property type="component" value="Chromosome"/>
</dbReference>
<name>A0ABY7WFV9_9BACI</name>
<dbReference type="SUPFAM" id="SSF48576">
    <property type="entry name" value="Terpenoid synthases"/>
    <property type="match status" value="1"/>
</dbReference>
<reference evidence="2 3" key="1">
    <citation type="submission" date="2023-02" db="EMBL/GenBank/DDBJ databases">
        <authorList>
            <person name="Liu G."/>
        </authorList>
    </citation>
    <scope>NUCLEOTIDE SEQUENCE [LARGE SCALE GENOMIC DNA]</scope>
    <source>
        <strain evidence="2 3">DSM 23008</strain>
    </source>
</reference>
<sequence>MKRAVVIPEIKYPFPGAISKHAKEANLITYNWSVSQKILDPLRLKNYDKQKVGYLAARVHPTGDLEDIVLTSDFSLLFSMLDDYSDKVKNEMEFKLYIEELLSIFQRGYTNSNDTLLSAWADWWIRLKKVTIATWRERFIFDATKCFYTMIWEVGYRENNSSPSLQEYRIERQFTVNNLMFDLAEKSNQNYVPNKIRDEKFYNTVESANKIVNWANDLVSLNKELEDGDAHNLVLRIQVENNLTLNQAIDKVYQMHNEEIVNYTRFEQELLDTNNEFQHELKHFTFGLRNCITGFLGWSEESSRYKTSNVKEKIN</sequence>
<evidence type="ECO:0000313" key="2">
    <source>
        <dbReference type="EMBL" id="WDF05550.1"/>
    </source>
</evidence>
<keyword evidence="3" id="KW-1185">Reference proteome</keyword>
<keyword evidence="1" id="KW-0460">Magnesium</keyword>